<name>A0A518C2Y5_9BACT</name>
<feature type="region of interest" description="Disordered" evidence="1">
    <location>
        <begin position="68"/>
        <end position="95"/>
    </location>
</feature>
<evidence type="ECO:0008006" key="4">
    <source>
        <dbReference type="Google" id="ProtNLM"/>
    </source>
</evidence>
<keyword evidence="3" id="KW-1185">Reference proteome</keyword>
<protein>
    <recommendedName>
        <fullName evidence="4">Carboxypeptidase regulatory-like domain-containing protein</fullName>
    </recommendedName>
</protein>
<evidence type="ECO:0000313" key="2">
    <source>
        <dbReference type="EMBL" id="QDU73588.1"/>
    </source>
</evidence>
<proteinExistence type="predicted"/>
<reference evidence="3" key="1">
    <citation type="submission" date="2019-02" db="EMBL/GenBank/DDBJ databases">
        <title>Deep-cultivation of Planctomycetes and their phenomic and genomic characterization uncovers novel biology.</title>
        <authorList>
            <person name="Wiegand S."/>
            <person name="Jogler M."/>
            <person name="Boedeker C."/>
            <person name="Pinto D."/>
            <person name="Vollmers J."/>
            <person name="Rivas-Marin E."/>
            <person name="Kohn T."/>
            <person name="Peeters S.H."/>
            <person name="Heuer A."/>
            <person name="Rast P."/>
            <person name="Oberbeckmann S."/>
            <person name="Bunk B."/>
            <person name="Jeske O."/>
            <person name="Meyerdierks A."/>
            <person name="Storesund J.E."/>
            <person name="Kallscheuer N."/>
            <person name="Luecker S."/>
            <person name="Lage O.M."/>
            <person name="Pohl T."/>
            <person name="Merkel B.J."/>
            <person name="Hornburger P."/>
            <person name="Mueller R.-W."/>
            <person name="Bruemmer F."/>
            <person name="Labrenz M."/>
            <person name="Spormann A.M."/>
            <person name="Op den Camp H."/>
            <person name="Overmann J."/>
            <person name="Amann R."/>
            <person name="Jetten M.S.M."/>
            <person name="Mascher T."/>
            <person name="Medema M.H."/>
            <person name="Devos D.P."/>
            <person name="Kaster A.-K."/>
            <person name="Ovreas L."/>
            <person name="Rohde M."/>
            <person name="Galperin M.Y."/>
            <person name="Jogler C."/>
        </authorList>
    </citation>
    <scope>NUCLEOTIDE SEQUENCE [LARGE SCALE GENOMIC DNA]</scope>
    <source>
        <strain evidence="3">Pan97</strain>
    </source>
</reference>
<sequence>MVSFVAGCSQEDYGDLGKVTGTVTLDGEPYANAIVTFSPQKGRPSTALTDEMGNYELVYIRTTKGAEPGEHQVTISTQPPTVDDSYQGPKFKDPIPVRYNRRSELSRTVQLGVNEFDFELTSK</sequence>
<gene>
    <name evidence="2" type="ORF">Pan97_05640</name>
</gene>
<dbReference type="Gene3D" id="2.60.40.1120">
    <property type="entry name" value="Carboxypeptidase-like, regulatory domain"/>
    <property type="match status" value="1"/>
</dbReference>
<dbReference type="EMBL" id="CP036289">
    <property type="protein sequence ID" value="QDU73588.1"/>
    <property type="molecule type" value="Genomic_DNA"/>
</dbReference>
<dbReference type="Proteomes" id="UP000318626">
    <property type="component" value="Chromosome"/>
</dbReference>
<accession>A0A518C2Y5</accession>
<organism evidence="2 3">
    <name type="scientific">Bremerella volcania</name>
    <dbReference type="NCBI Taxonomy" id="2527984"/>
    <lineage>
        <taxon>Bacteria</taxon>
        <taxon>Pseudomonadati</taxon>
        <taxon>Planctomycetota</taxon>
        <taxon>Planctomycetia</taxon>
        <taxon>Pirellulales</taxon>
        <taxon>Pirellulaceae</taxon>
        <taxon>Bremerella</taxon>
    </lineage>
</organism>
<evidence type="ECO:0000256" key="1">
    <source>
        <dbReference type="SAM" id="MobiDB-lite"/>
    </source>
</evidence>
<evidence type="ECO:0000313" key="3">
    <source>
        <dbReference type="Proteomes" id="UP000318626"/>
    </source>
</evidence>
<dbReference type="KEGG" id="bvo:Pan97_05640"/>
<dbReference type="AlphaFoldDB" id="A0A518C2Y5"/>